<dbReference type="Pfam" id="PF04307">
    <property type="entry name" value="YdjM"/>
    <property type="match status" value="1"/>
</dbReference>
<keyword evidence="1" id="KW-0812">Transmembrane</keyword>
<dbReference type="AlphaFoldDB" id="A0A1F5FUN9"/>
<reference evidence="2 3" key="1">
    <citation type="journal article" date="2016" name="Nat. Commun.">
        <title>Thousands of microbial genomes shed light on interconnected biogeochemical processes in an aquifer system.</title>
        <authorList>
            <person name="Anantharaman K."/>
            <person name="Brown C.T."/>
            <person name="Hug L.A."/>
            <person name="Sharon I."/>
            <person name="Castelle C.J."/>
            <person name="Probst A.J."/>
            <person name="Thomas B.C."/>
            <person name="Singh A."/>
            <person name="Wilkins M.J."/>
            <person name="Karaoz U."/>
            <person name="Brodie E.L."/>
            <person name="Williams K.H."/>
            <person name="Hubbard S.S."/>
            <person name="Banfield J.F."/>
        </authorList>
    </citation>
    <scope>NUCLEOTIDE SEQUENCE [LARGE SCALE GENOMIC DNA]</scope>
</reference>
<organism evidence="2 3">
    <name type="scientific">Candidatus Collierbacteria bacterium RIFOXYD1_FULL_40_9</name>
    <dbReference type="NCBI Taxonomy" id="1817731"/>
    <lineage>
        <taxon>Bacteria</taxon>
        <taxon>Candidatus Collieribacteriota</taxon>
    </lineage>
</organism>
<dbReference type="PANTHER" id="PTHR35531">
    <property type="entry name" value="INNER MEMBRANE PROTEIN YBCI-RELATED"/>
    <property type="match status" value="1"/>
</dbReference>
<keyword evidence="1" id="KW-0472">Membrane</keyword>
<protein>
    <recommendedName>
        <fullName evidence="4">Metal-dependent hydrolase</fullName>
    </recommendedName>
</protein>
<feature type="transmembrane region" description="Helical" evidence="1">
    <location>
        <begin position="76"/>
        <end position="95"/>
    </location>
</feature>
<dbReference type="Proteomes" id="UP000179237">
    <property type="component" value="Unassembled WGS sequence"/>
</dbReference>
<name>A0A1F5FUN9_9BACT</name>
<comment type="caution">
    <text evidence="2">The sequence shown here is derived from an EMBL/GenBank/DDBJ whole genome shotgun (WGS) entry which is preliminary data.</text>
</comment>
<dbReference type="PIRSF" id="PIRSF030780">
    <property type="entry name" value="Md_memb_hyd_prd"/>
    <property type="match status" value="1"/>
</dbReference>
<accession>A0A1F5FUN9</accession>
<dbReference type="InterPro" id="IPR007404">
    <property type="entry name" value="YdjM-like"/>
</dbReference>
<sequence length="180" mass="19943">MIARTHSLFAFASLAGVAVYSGKTEVSTATFFACLIFNTIGALLPDIDQASNRLWDLIPGGESIGKALGVFMKHRGISHSFLGIFLIDKFSYWLVTNLFNENFVDVGLVYWSLVIGVISHIVADSLTEEGVPLLYPLKINFGLPPVKPWRIKTGGWFENLVVMPVTGLIAIYFVSLYLRR</sequence>
<feature type="transmembrane region" description="Helical" evidence="1">
    <location>
        <begin position="156"/>
        <end position="178"/>
    </location>
</feature>
<proteinExistence type="predicted"/>
<evidence type="ECO:0008006" key="4">
    <source>
        <dbReference type="Google" id="ProtNLM"/>
    </source>
</evidence>
<evidence type="ECO:0000313" key="3">
    <source>
        <dbReference type="Proteomes" id="UP000179237"/>
    </source>
</evidence>
<dbReference type="InterPro" id="IPR016956">
    <property type="entry name" value="YdjM"/>
</dbReference>
<dbReference type="EMBL" id="MFAQ01000020">
    <property type="protein sequence ID" value="OGD83329.1"/>
    <property type="molecule type" value="Genomic_DNA"/>
</dbReference>
<evidence type="ECO:0000313" key="2">
    <source>
        <dbReference type="EMBL" id="OGD83329.1"/>
    </source>
</evidence>
<feature type="transmembrane region" description="Helical" evidence="1">
    <location>
        <begin position="102"/>
        <end position="123"/>
    </location>
</feature>
<evidence type="ECO:0000256" key="1">
    <source>
        <dbReference type="SAM" id="Phobius"/>
    </source>
</evidence>
<gene>
    <name evidence="2" type="ORF">A2572_04660</name>
</gene>
<dbReference type="PANTHER" id="PTHR35531:SF1">
    <property type="entry name" value="INNER MEMBRANE PROTEIN YBCI-RELATED"/>
    <property type="match status" value="1"/>
</dbReference>
<keyword evidence="1" id="KW-1133">Transmembrane helix</keyword>